<evidence type="ECO:0000256" key="7">
    <source>
        <dbReference type="ARBA" id="ARBA00022679"/>
    </source>
</evidence>
<feature type="transmembrane region" description="Helical" evidence="15">
    <location>
        <begin position="517"/>
        <end position="536"/>
    </location>
</feature>
<dbReference type="GO" id="GO:0006488">
    <property type="term" value="P:dolichol-linked oligosaccharide biosynthetic process"/>
    <property type="evidence" value="ECO:0007669"/>
    <property type="project" value="InterPro"/>
</dbReference>
<dbReference type="GO" id="GO:0106073">
    <property type="term" value="F:dolichyl pyrophosphate Glc2Man9GlcNAc2 alpha-1,2-glucosyltransferase activity"/>
    <property type="evidence" value="ECO:0007669"/>
    <property type="project" value="UniProtKB-EC"/>
</dbReference>
<name>A0A6A7ATG5_9PLEO</name>
<evidence type="ECO:0000256" key="13">
    <source>
        <dbReference type="ARBA" id="ARBA00044727"/>
    </source>
</evidence>
<comment type="catalytic activity">
    <reaction evidence="14">
        <text>an alpha-D-Glc-(1-&gt;3)-alpha-D-Glc-(1-&gt;3)-alpha-D-Man-(1-&gt;2)-alpha-D-Man-(1-&gt;2)-alpha-D-Man-(1-&gt;3)-[alpha-D-Man-(1-&gt;2)-alpha-D-Man-(1-&gt;3)-[alpha-D-Man-(1-&gt;2)-alpha-D-Man-(1-&gt;6)]-alpha-D-Man-(1-&gt;6)]-beta-D-Man-(1-&gt;4)-beta-D-GlcNAc-(1-&gt;4)-alpha-D-GlcNAc-diphospho-di-trans,poly-cis-dolichol + a di-trans,poly-cis-dolichyl beta-D-glucosyl phosphate = a alpha-D-Glc-(1-&gt;2)-alpha-D-Glc-(1-&gt;3)-alpha-D-Glc-(1-&gt;3)-alpha-D-Man-(1-&gt;2)-alpha-D-Man-(1-&gt;2)-alpha-D-Man-(1-&gt;3)-[alpha-D-Man-(1-&gt;2)-alpha-D-Man-(1-&gt;3)-[alpha-D-Man-(1-&gt;2)-alpha-D-Man-(1-&gt;6)]-alpha-D-Man-(1-&gt;6)]-beta-D-Man-(1-&gt;4)-beta-D-GlcNAc-(1-&gt;4)-alpha-D-GlcNAc-diphospho-di-trans,poly-cis-dolichol + a di-trans,poly-cis-dolichyl phosphate + H(+)</text>
        <dbReference type="Rhea" id="RHEA:29543"/>
        <dbReference type="Rhea" id="RHEA-COMP:19498"/>
        <dbReference type="Rhea" id="RHEA-COMP:19502"/>
        <dbReference type="Rhea" id="RHEA-COMP:19512"/>
        <dbReference type="Rhea" id="RHEA-COMP:19522"/>
        <dbReference type="ChEBI" id="CHEBI:15378"/>
        <dbReference type="ChEBI" id="CHEBI:57525"/>
        <dbReference type="ChEBI" id="CHEBI:57683"/>
        <dbReference type="ChEBI" id="CHEBI:132522"/>
        <dbReference type="ChEBI" id="CHEBI:132523"/>
        <dbReference type="EC" id="2.4.1.256"/>
    </reaction>
    <physiologicalReaction direction="left-to-right" evidence="14">
        <dbReference type="Rhea" id="RHEA:29544"/>
    </physiologicalReaction>
</comment>
<feature type="transmembrane region" description="Helical" evidence="15">
    <location>
        <begin position="365"/>
        <end position="389"/>
    </location>
</feature>
<evidence type="ECO:0000256" key="2">
    <source>
        <dbReference type="ARBA" id="ARBA00004922"/>
    </source>
</evidence>
<evidence type="ECO:0000256" key="14">
    <source>
        <dbReference type="ARBA" id="ARBA00048064"/>
    </source>
</evidence>
<feature type="transmembrane region" description="Helical" evidence="15">
    <location>
        <begin position="409"/>
        <end position="426"/>
    </location>
</feature>
<sequence length="554" mass="61941">MSFLVRAYPGPLALSTIINLAYTWFSCVSREVPEPYLDEYFHVPQAQQYCNGDYTWDPKITTPPGLYLVSQLLKPLLGCDTSSLRILNTIALCALVPLSYGILRLLRARGHQDATPSGVQSTGIDPTRLIDAHSALNIALFPPLFFFSALYYTDILSTVLVLGTYGYSLRDSSTTRSIAGRVSIAVIGFMALWFRQTNIFWVAIFPAGLDVIDALNKGKDSNTNPGPRDATTLLRNSRSGSSMYDCALQDAGPQNYILFVLSLTMAALRKPLLVLRIASPYIALLIMFAGFVIWNGSVVLGDKSAHTATVHIPQMLYIWPYIAFFSFPLLVGPLLRPVVPFLPKKLQTIVNDGLNASTISTMPTFLVSVVFSTFGLIAVHFNTIIHPYTLADNRHYVFYVFRIIRHHPAIKYLAVPVYFVCAWLVLQALASQASGKEGTESKRDHGPTNDKADHRQPRVSFITIWLATTALSVVTAPLVEPRYFIIPWIIWRLHVPCVPASLSRNPLDGKTVYNKRLILETIWLLAINAAVSYTFLYRTFTWPSEPGKLQRFLW</sequence>
<feature type="transmembrane region" description="Helical" evidence="15">
    <location>
        <begin position="178"/>
        <end position="194"/>
    </location>
</feature>
<feature type="transmembrane region" description="Helical" evidence="15">
    <location>
        <begin position="314"/>
        <end position="335"/>
    </location>
</feature>
<comment type="function">
    <text evidence="13">Dol-P-Glc:Glc(2)Man(9)GlcNAc(2)-PP-Dol alpha-1,2-glucosyltransferase that operates in the biosynthetic pathway of dolichol-linked oligosaccharides, the glycan precursors employed in protein asparagine (N)-glycosylation. The assembly of dolichol-linked oligosaccharides begins on the cytosolic side of the endoplasmic reticulum membrane and finishes in its lumen. The sequential addition of sugars to dolichol pyrophosphate produces dolichol-linked oligosaccharides containing fourteen sugars, including two GlcNAcs, nine mannoses and three glucoses. Once assembled, the oligosaccharide is transferred from the lipid to nascent proteins by oligosaccharyltransferases. In the lumen of the endoplasmic reticulum, adds the third and last glucose residue from dolichyl phosphate glucose (Dol-P-Glc) onto the lipid-linked oligosaccharide intermediate Glc(2)Man(9)GlcNAc(2)-PP-Dol to produce Glc(3)Man(9)GlcNAc(2)-PP-Dol.</text>
</comment>
<evidence type="ECO:0000256" key="3">
    <source>
        <dbReference type="ARBA" id="ARBA00010600"/>
    </source>
</evidence>
<evidence type="ECO:0000256" key="12">
    <source>
        <dbReference type="ARBA" id="ARBA00032069"/>
    </source>
</evidence>
<keyword evidence="8 15" id="KW-0812">Transmembrane</keyword>
<dbReference type="Pfam" id="PF04922">
    <property type="entry name" value="DIE2_ALG10"/>
    <property type="match status" value="1"/>
</dbReference>
<dbReference type="PANTHER" id="PTHR12989:SF10">
    <property type="entry name" value="DOL-P-GLC:GLC(2)MAN(9)GLCNAC(2)-PP-DOL ALPHA-1,2-GLUCOSYLTRANSFERASE-RELATED"/>
    <property type="match status" value="1"/>
</dbReference>
<evidence type="ECO:0000256" key="1">
    <source>
        <dbReference type="ARBA" id="ARBA00004477"/>
    </source>
</evidence>
<dbReference type="PROSITE" id="PS51257">
    <property type="entry name" value="PROKAR_LIPOPROTEIN"/>
    <property type="match status" value="1"/>
</dbReference>
<evidence type="ECO:0000256" key="11">
    <source>
        <dbReference type="ARBA" id="ARBA00023136"/>
    </source>
</evidence>
<accession>A0A6A7ATG5</accession>
<evidence type="ECO:0000256" key="10">
    <source>
        <dbReference type="ARBA" id="ARBA00022989"/>
    </source>
</evidence>
<organism evidence="16 17">
    <name type="scientific">Plenodomus tracheiphilus IPT5</name>
    <dbReference type="NCBI Taxonomy" id="1408161"/>
    <lineage>
        <taxon>Eukaryota</taxon>
        <taxon>Fungi</taxon>
        <taxon>Dikarya</taxon>
        <taxon>Ascomycota</taxon>
        <taxon>Pezizomycotina</taxon>
        <taxon>Dothideomycetes</taxon>
        <taxon>Pleosporomycetidae</taxon>
        <taxon>Pleosporales</taxon>
        <taxon>Pleosporineae</taxon>
        <taxon>Leptosphaeriaceae</taxon>
        <taxon>Plenodomus</taxon>
    </lineage>
</organism>
<keyword evidence="17" id="KW-1185">Reference proteome</keyword>
<dbReference type="AlphaFoldDB" id="A0A6A7ATG5"/>
<evidence type="ECO:0000313" key="16">
    <source>
        <dbReference type="EMBL" id="KAF2846343.1"/>
    </source>
</evidence>
<keyword evidence="6" id="KW-0328">Glycosyltransferase</keyword>
<proteinExistence type="inferred from homology"/>
<evidence type="ECO:0000256" key="8">
    <source>
        <dbReference type="ARBA" id="ARBA00022692"/>
    </source>
</evidence>
<evidence type="ECO:0000256" key="9">
    <source>
        <dbReference type="ARBA" id="ARBA00022824"/>
    </source>
</evidence>
<feature type="transmembrane region" description="Helical" evidence="15">
    <location>
        <begin position="273"/>
        <end position="294"/>
    </location>
</feature>
<evidence type="ECO:0000256" key="5">
    <source>
        <dbReference type="ARBA" id="ARBA00018512"/>
    </source>
</evidence>
<keyword evidence="11 15" id="KW-0472">Membrane</keyword>
<comment type="pathway">
    <text evidence="2">Protein modification; protein glycosylation.</text>
</comment>
<protein>
    <recommendedName>
        <fullName evidence="5">Dol-P-Glc:Glc(2)Man(9)GlcNAc(2)-PP-Dol alpha-1,2-glucosyltransferase</fullName>
        <ecNumber evidence="4">2.4.1.256</ecNumber>
    </recommendedName>
    <alternativeName>
        <fullName evidence="12">Asparagine-linked glycosylation protein 10</fullName>
    </alternativeName>
</protein>
<evidence type="ECO:0000313" key="17">
    <source>
        <dbReference type="Proteomes" id="UP000799423"/>
    </source>
</evidence>
<dbReference type="GO" id="GO:0005789">
    <property type="term" value="C:endoplasmic reticulum membrane"/>
    <property type="evidence" value="ECO:0007669"/>
    <property type="project" value="UniProtKB-SubCell"/>
</dbReference>
<evidence type="ECO:0000256" key="6">
    <source>
        <dbReference type="ARBA" id="ARBA00022676"/>
    </source>
</evidence>
<dbReference type="PIRSF" id="PIRSF028810">
    <property type="entry name" value="Alpha1_2_glucosyltferase_Alg10"/>
    <property type="match status" value="1"/>
</dbReference>
<evidence type="ECO:0000256" key="15">
    <source>
        <dbReference type="SAM" id="Phobius"/>
    </source>
</evidence>
<keyword evidence="10 15" id="KW-1133">Transmembrane helix</keyword>
<gene>
    <name evidence="16" type="ORF">T440DRAFT_233051</name>
</gene>
<dbReference type="OrthoDB" id="4769at2759"/>
<keyword evidence="7" id="KW-0808">Transferase</keyword>
<dbReference type="EMBL" id="MU006336">
    <property type="protein sequence ID" value="KAF2846343.1"/>
    <property type="molecule type" value="Genomic_DNA"/>
</dbReference>
<feature type="transmembrane region" description="Helical" evidence="15">
    <location>
        <begin position="459"/>
        <end position="479"/>
    </location>
</feature>
<dbReference type="PANTHER" id="PTHR12989">
    <property type="entry name" value="ALPHA-1,2-GLUCOSYLTRANSFERASE ALG10"/>
    <property type="match status" value="1"/>
</dbReference>
<dbReference type="EC" id="2.4.1.256" evidence="4"/>
<dbReference type="UniPathway" id="UPA00378"/>
<feature type="transmembrane region" description="Helical" evidence="15">
    <location>
        <begin position="144"/>
        <end position="166"/>
    </location>
</feature>
<dbReference type="InterPro" id="IPR016900">
    <property type="entry name" value="Alg10"/>
</dbReference>
<keyword evidence="9" id="KW-0256">Endoplasmic reticulum</keyword>
<evidence type="ECO:0000256" key="4">
    <source>
        <dbReference type="ARBA" id="ARBA00011967"/>
    </source>
</evidence>
<comment type="similarity">
    <text evidence="3">Belongs to the ALG10 glucosyltransferase family.</text>
</comment>
<comment type="subcellular location">
    <subcellularLocation>
        <location evidence="1">Endoplasmic reticulum membrane</location>
        <topology evidence="1">Multi-pass membrane protein</topology>
    </subcellularLocation>
</comment>
<reference evidence="16" key="1">
    <citation type="submission" date="2020-01" db="EMBL/GenBank/DDBJ databases">
        <authorList>
            <consortium name="DOE Joint Genome Institute"/>
            <person name="Haridas S."/>
            <person name="Albert R."/>
            <person name="Binder M."/>
            <person name="Bloem J."/>
            <person name="Labutti K."/>
            <person name="Salamov A."/>
            <person name="Andreopoulos B."/>
            <person name="Baker S.E."/>
            <person name="Barry K."/>
            <person name="Bills G."/>
            <person name="Bluhm B.H."/>
            <person name="Cannon C."/>
            <person name="Castanera R."/>
            <person name="Culley D.E."/>
            <person name="Daum C."/>
            <person name="Ezra D."/>
            <person name="Gonzalez J.B."/>
            <person name="Henrissat B."/>
            <person name="Kuo A."/>
            <person name="Liang C."/>
            <person name="Lipzen A."/>
            <person name="Lutzoni F."/>
            <person name="Magnuson J."/>
            <person name="Mondo S."/>
            <person name="Nolan M."/>
            <person name="Ohm R."/>
            <person name="Pangilinan J."/>
            <person name="Park H.-J."/>
            <person name="Ramirez L."/>
            <person name="Alfaro M."/>
            <person name="Sun H."/>
            <person name="Tritt A."/>
            <person name="Yoshinaga Y."/>
            <person name="Zwiers L.-H."/>
            <person name="Turgeon B.G."/>
            <person name="Goodwin S.B."/>
            <person name="Spatafora J.W."/>
            <person name="Crous P.W."/>
            <person name="Grigoriev I.V."/>
        </authorList>
    </citation>
    <scope>NUCLEOTIDE SEQUENCE</scope>
    <source>
        <strain evidence="16">IPT5</strain>
    </source>
</reference>
<dbReference type="Proteomes" id="UP000799423">
    <property type="component" value="Unassembled WGS sequence"/>
</dbReference>